<proteinExistence type="predicted"/>
<reference evidence="2" key="1">
    <citation type="submission" date="2018-05" db="EMBL/GenBank/DDBJ databases">
        <authorList>
            <person name="Li X."/>
        </authorList>
    </citation>
    <scope>NUCLEOTIDE SEQUENCE [LARGE SCALE GENOMIC DNA]</scope>
    <source>
        <strain evidence="2">LX32</strain>
    </source>
</reference>
<sequence>MREWAETHGGQPAAVKRTHRGGDVGIIRIMFPEAPNSEHDALEAISWEEFFEEFEARDLALLYDEDSLFSKIIGRDTAAKRKGGDNHAHR</sequence>
<dbReference type="Proteomes" id="UP000249254">
    <property type="component" value="Unassembled WGS sequence"/>
</dbReference>
<comment type="caution">
    <text evidence="1">The sequence shown here is derived from an EMBL/GenBank/DDBJ whole genome shotgun (WGS) entry which is preliminary data.</text>
</comment>
<dbReference type="OrthoDB" id="9808866at2"/>
<protein>
    <recommendedName>
        <fullName evidence="3">1,4-alpha-glucan branching enzyme</fullName>
    </recommendedName>
</protein>
<evidence type="ECO:0000313" key="2">
    <source>
        <dbReference type="Proteomes" id="UP000249254"/>
    </source>
</evidence>
<dbReference type="EMBL" id="QFYQ01000001">
    <property type="protein sequence ID" value="RAK56179.1"/>
    <property type="molecule type" value="Genomic_DNA"/>
</dbReference>
<name>A0A328ANM4_9CAUL</name>
<organism evidence="1 2">
    <name type="scientific">Phenylobacterium soli</name>
    <dbReference type="NCBI Taxonomy" id="2170551"/>
    <lineage>
        <taxon>Bacteria</taxon>
        <taxon>Pseudomonadati</taxon>
        <taxon>Pseudomonadota</taxon>
        <taxon>Alphaproteobacteria</taxon>
        <taxon>Caulobacterales</taxon>
        <taxon>Caulobacteraceae</taxon>
        <taxon>Phenylobacterium</taxon>
    </lineage>
</organism>
<evidence type="ECO:0008006" key="3">
    <source>
        <dbReference type="Google" id="ProtNLM"/>
    </source>
</evidence>
<evidence type="ECO:0000313" key="1">
    <source>
        <dbReference type="EMBL" id="RAK56179.1"/>
    </source>
</evidence>
<gene>
    <name evidence="1" type="ORF">DJ017_01910</name>
</gene>
<accession>A0A328ANM4</accession>
<dbReference type="AlphaFoldDB" id="A0A328ANM4"/>
<keyword evidence="2" id="KW-1185">Reference proteome</keyword>